<dbReference type="PRINTS" id="PR00385">
    <property type="entry name" value="P450"/>
</dbReference>
<evidence type="ECO:0000256" key="7">
    <source>
        <dbReference type="ARBA" id="ARBA00022824"/>
    </source>
</evidence>
<dbReference type="InterPro" id="IPR017972">
    <property type="entry name" value="Cyt_P450_CS"/>
</dbReference>
<dbReference type="FunFam" id="1.10.630.10:FF:000042">
    <property type="entry name" value="Cytochrome P450"/>
    <property type="match status" value="1"/>
</dbReference>
<accession>A0A023F744</accession>
<organism evidence="16">
    <name type="scientific">Triatoma infestans</name>
    <name type="common">Assassin bug</name>
    <dbReference type="NCBI Taxonomy" id="30076"/>
    <lineage>
        <taxon>Eukaryota</taxon>
        <taxon>Metazoa</taxon>
        <taxon>Ecdysozoa</taxon>
        <taxon>Arthropoda</taxon>
        <taxon>Hexapoda</taxon>
        <taxon>Insecta</taxon>
        <taxon>Pterygota</taxon>
        <taxon>Neoptera</taxon>
        <taxon>Paraneoptera</taxon>
        <taxon>Hemiptera</taxon>
        <taxon>Heteroptera</taxon>
        <taxon>Panheteroptera</taxon>
        <taxon>Cimicomorpha</taxon>
        <taxon>Reduviidae</taxon>
        <taxon>Triatominae</taxon>
        <taxon>Triatoma</taxon>
    </lineage>
</organism>
<dbReference type="SUPFAM" id="SSF48264">
    <property type="entry name" value="Cytochrome P450"/>
    <property type="match status" value="1"/>
</dbReference>
<dbReference type="InterPro" id="IPR050476">
    <property type="entry name" value="Insect_CytP450_Detox"/>
</dbReference>
<dbReference type="Pfam" id="PF00067">
    <property type="entry name" value="p450"/>
    <property type="match status" value="1"/>
</dbReference>
<evidence type="ECO:0000256" key="12">
    <source>
        <dbReference type="ARBA" id="ARBA00023136"/>
    </source>
</evidence>
<dbReference type="InterPro" id="IPR036396">
    <property type="entry name" value="Cyt_P450_sf"/>
</dbReference>
<evidence type="ECO:0000256" key="9">
    <source>
        <dbReference type="ARBA" id="ARBA00023002"/>
    </source>
</evidence>
<evidence type="ECO:0000313" key="16">
    <source>
        <dbReference type="EMBL" id="JAC17058.1"/>
    </source>
</evidence>
<dbReference type="PRINTS" id="PR00463">
    <property type="entry name" value="EP450I"/>
</dbReference>
<dbReference type="GO" id="GO:0004497">
    <property type="term" value="F:monooxygenase activity"/>
    <property type="evidence" value="ECO:0007669"/>
    <property type="project" value="UniProtKB-KW"/>
</dbReference>
<evidence type="ECO:0000256" key="5">
    <source>
        <dbReference type="ARBA" id="ARBA00022617"/>
    </source>
</evidence>
<feature type="binding site" description="axial binding residue" evidence="13">
    <location>
        <position position="460"/>
    </location>
    <ligand>
        <name>heme</name>
        <dbReference type="ChEBI" id="CHEBI:30413"/>
    </ligand>
    <ligandPart>
        <name>Fe</name>
        <dbReference type="ChEBI" id="CHEBI:18248"/>
    </ligandPart>
</feature>
<keyword evidence="15" id="KW-0812">Transmembrane</keyword>
<evidence type="ECO:0000256" key="10">
    <source>
        <dbReference type="ARBA" id="ARBA00023004"/>
    </source>
</evidence>
<feature type="transmembrane region" description="Helical" evidence="15">
    <location>
        <begin position="6"/>
        <end position="24"/>
    </location>
</feature>
<dbReference type="InterPro" id="IPR002401">
    <property type="entry name" value="Cyt_P450_E_grp-I"/>
</dbReference>
<evidence type="ECO:0000256" key="6">
    <source>
        <dbReference type="ARBA" id="ARBA00022723"/>
    </source>
</evidence>
<keyword evidence="12 15" id="KW-0472">Membrane</keyword>
<dbReference type="PANTHER" id="PTHR24292">
    <property type="entry name" value="CYTOCHROME P450"/>
    <property type="match status" value="1"/>
</dbReference>
<keyword evidence="10 13" id="KW-0408">Iron</keyword>
<reference evidence="16" key="1">
    <citation type="journal article" date="2014" name="PLoS Negl. Trop. Dis.">
        <title>An updated insight into the Sialotranscriptome of Triatoma infestans: developmental stage and geographic variations.</title>
        <authorList>
            <person name="Schwarz A."/>
            <person name="Medrano-Mercado N."/>
            <person name="Schaub G.A."/>
            <person name="Struchiner C.J."/>
            <person name="Bargues M.D."/>
            <person name="Levy M.Z."/>
            <person name="Ribeiro J.M."/>
        </authorList>
    </citation>
    <scope>NUCLEOTIDE SEQUENCE</scope>
    <source>
        <strain evidence="16">Chile</strain>
        <tissue evidence="16">Salivary glands</tissue>
    </source>
</reference>
<dbReference type="PROSITE" id="PS00086">
    <property type="entry name" value="CYTOCHROME_P450"/>
    <property type="match status" value="1"/>
</dbReference>
<keyword evidence="7" id="KW-0256">Endoplasmic reticulum</keyword>
<comment type="subcellular location">
    <subcellularLocation>
        <location evidence="3">Endoplasmic reticulum membrane</location>
        <topology evidence="3">Peripheral membrane protein</topology>
    </subcellularLocation>
    <subcellularLocation>
        <location evidence="2">Microsome membrane</location>
        <topology evidence="2">Peripheral membrane protein</topology>
    </subcellularLocation>
</comment>
<keyword evidence="6 13" id="KW-0479">Metal-binding</keyword>
<protein>
    <submittedName>
        <fullName evidence="16">Putative cytochrome</fullName>
    </submittedName>
</protein>
<evidence type="ECO:0000256" key="11">
    <source>
        <dbReference type="ARBA" id="ARBA00023033"/>
    </source>
</evidence>
<keyword evidence="8" id="KW-0492">Microsome</keyword>
<dbReference type="Gene3D" id="1.10.630.10">
    <property type="entry name" value="Cytochrome P450"/>
    <property type="match status" value="1"/>
</dbReference>
<dbReference type="GO" id="GO:0016705">
    <property type="term" value="F:oxidoreductase activity, acting on paired donors, with incorporation or reduction of molecular oxygen"/>
    <property type="evidence" value="ECO:0007669"/>
    <property type="project" value="InterPro"/>
</dbReference>
<feature type="transmembrane region" description="Helical" evidence="15">
    <location>
        <begin position="211"/>
        <end position="232"/>
    </location>
</feature>
<sequence>MDPIILSLSSVILAVFLYVIYQAWKTNQYWKERGVPHVAGSLFVGSQLPLLLGKMTLGELHQIWFKQFPKEPLFGFYNFMKPSLFVNDINLIEKILIKHFAHFTDLGFPSDDERNPLDSNLVTMTGKRWKAVRNGLSPIFTTRKLKMIFESMAGCGKQLMQQIDKGPTQDVELKEFLECFILDATGSCAFGIDVGNLSNPNSEFHRISKQLLQLDILFLIKIIILLNFPNLAKLLNLTFRKPYIAKYFSAIIKDTMKHRRDNGFIRNDWLQFMMLLQDKGYVEMHTKDAADDYLDIDTTKYTTEKFELSDDQIAGHAITFLTAGFHTTTLTMVFTLYELSRNPTIQDKVREEICKQLEHAGGSLTYDAVKDMHYLEQCIKEALRMYPPAQMLQRLCTKQYTFPNGVTIEPGQALLIPVRTLHYDPTNFPEPKVYRPERFAPNQTIPTCAYLPFGNGPRMCIAMRFAMLEIKYCIANLLQNYTISLSPKTKQPITLSTRNLLTAPKEKLYFNITKLNHS</sequence>
<name>A0A023F744_TRIIF</name>
<evidence type="ECO:0000256" key="13">
    <source>
        <dbReference type="PIRSR" id="PIRSR602401-1"/>
    </source>
</evidence>
<comment type="similarity">
    <text evidence="4 14">Belongs to the cytochrome P450 family.</text>
</comment>
<keyword evidence="11 14" id="KW-0503">Monooxygenase</keyword>
<dbReference type="EMBL" id="GBBI01001654">
    <property type="protein sequence ID" value="JAC17058.1"/>
    <property type="molecule type" value="mRNA"/>
</dbReference>
<proteinExistence type="evidence at transcript level"/>
<evidence type="ECO:0000256" key="3">
    <source>
        <dbReference type="ARBA" id="ARBA00004406"/>
    </source>
</evidence>
<dbReference type="AlphaFoldDB" id="A0A023F744"/>
<evidence type="ECO:0000256" key="14">
    <source>
        <dbReference type="RuleBase" id="RU000461"/>
    </source>
</evidence>
<evidence type="ECO:0000256" key="4">
    <source>
        <dbReference type="ARBA" id="ARBA00010617"/>
    </source>
</evidence>
<evidence type="ECO:0000256" key="2">
    <source>
        <dbReference type="ARBA" id="ARBA00004174"/>
    </source>
</evidence>
<evidence type="ECO:0000256" key="15">
    <source>
        <dbReference type="SAM" id="Phobius"/>
    </source>
</evidence>
<dbReference type="GO" id="GO:0020037">
    <property type="term" value="F:heme binding"/>
    <property type="evidence" value="ECO:0007669"/>
    <property type="project" value="InterPro"/>
</dbReference>
<dbReference type="GO" id="GO:0005789">
    <property type="term" value="C:endoplasmic reticulum membrane"/>
    <property type="evidence" value="ECO:0007669"/>
    <property type="project" value="UniProtKB-SubCell"/>
</dbReference>
<dbReference type="CDD" id="cd11056">
    <property type="entry name" value="CYP6-like"/>
    <property type="match status" value="1"/>
</dbReference>
<evidence type="ECO:0000256" key="1">
    <source>
        <dbReference type="ARBA" id="ARBA00001971"/>
    </source>
</evidence>
<keyword evidence="9 14" id="KW-0560">Oxidoreductase</keyword>
<evidence type="ECO:0000256" key="8">
    <source>
        <dbReference type="ARBA" id="ARBA00022848"/>
    </source>
</evidence>
<comment type="cofactor">
    <cofactor evidence="1 13">
        <name>heme</name>
        <dbReference type="ChEBI" id="CHEBI:30413"/>
    </cofactor>
</comment>
<keyword evidence="5 13" id="KW-0349">Heme</keyword>
<dbReference type="PANTHER" id="PTHR24292:SF104">
    <property type="entry name" value="CYTOCHROME P450 308A1-RELATED"/>
    <property type="match status" value="1"/>
</dbReference>
<keyword evidence="15" id="KW-1133">Transmembrane helix</keyword>
<dbReference type="GO" id="GO:0005506">
    <property type="term" value="F:iron ion binding"/>
    <property type="evidence" value="ECO:0007669"/>
    <property type="project" value="InterPro"/>
</dbReference>
<dbReference type="InterPro" id="IPR001128">
    <property type="entry name" value="Cyt_P450"/>
</dbReference>